<proteinExistence type="predicted"/>
<evidence type="ECO:0000313" key="1">
    <source>
        <dbReference type="EMBL" id="MEP0820873.1"/>
    </source>
</evidence>
<dbReference type="EMBL" id="JAMPKM010000049">
    <property type="protein sequence ID" value="MEP0820873.1"/>
    <property type="molecule type" value="Genomic_DNA"/>
</dbReference>
<organism evidence="1 2">
    <name type="scientific">Trichocoleus desertorum GB2-A4</name>
    <dbReference type="NCBI Taxonomy" id="2933944"/>
    <lineage>
        <taxon>Bacteria</taxon>
        <taxon>Bacillati</taxon>
        <taxon>Cyanobacteriota</taxon>
        <taxon>Cyanophyceae</taxon>
        <taxon>Leptolyngbyales</taxon>
        <taxon>Trichocoleusaceae</taxon>
        <taxon>Trichocoleus</taxon>
    </lineage>
</organism>
<comment type="caution">
    <text evidence="1">The sequence shown here is derived from an EMBL/GenBank/DDBJ whole genome shotgun (WGS) entry which is preliminary data.</text>
</comment>
<sequence length="86" mass="9329">MLSDTSAAKSSHAQQKVFLAQFIKGGVEYSLALQAAEILAAEKPEELLTDTEKGLVNEACRLWLGHRNGMNKIKHAIACISTNLGF</sequence>
<keyword evidence="2" id="KW-1185">Reference proteome</keyword>
<dbReference type="RefSeq" id="WP_190442819.1">
    <property type="nucleotide sequence ID" value="NZ_JAMPKM010000049.1"/>
</dbReference>
<accession>A0ABV0JGF0</accession>
<reference evidence="1 2" key="1">
    <citation type="submission" date="2022-04" db="EMBL/GenBank/DDBJ databases">
        <title>Positive selection, recombination, and allopatry shape intraspecific diversity of widespread and dominant cyanobacteria.</title>
        <authorList>
            <person name="Wei J."/>
            <person name="Shu W."/>
            <person name="Hu C."/>
        </authorList>
    </citation>
    <scope>NUCLEOTIDE SEQUENCE [LARGE SCALE GENOMIC DNA]</scope>
    <source>
        <strain evidence="1 2">GB2-A4</strain>
    </source>
</reference>
<protein>
    <submittedName>
        <fullName evidence="1">Uncharacterized protein</fullName>
    </submittedName>
</protein>
<evidence type="ECO:0000313" key="2">
    <source>
        <dbReference type="Proteomes" id="UP001464891"/>
    </source>
</evidence>
<gene>
    <name evidence="1" type="ORF">NC998_27690</name>
</gene>
<dbReference type="Proteomes" id="UP001464891">
    <property type="component" value="Unassembled WGS sequence"/>
</dbReference>
<name>A0ABV0JGF0_9CYAN</name>